<dbReference type="EMBL" id="LBZV01000001">
    <property type="protein sequence ID" value="KKR78341.1"/>
    <property type="molecule type" value="Genomic_DNA"/>
</dbReference>
<organism evidence="9 10">
    <name type="scientific">Candidatus Curtissbacteria bacterium GW2011_GWA1_40_9</name>
    <dbReference type="NCBI Taxonomy" id="1618408"/>
    <lineage>
        <taxon>Bacteria</taxon>
        <taxon>Candidatus Curtissiibacteriota</taxon>
    </lineage>
</organism>
<comment type="subcellular location">
    <subcellularLocation>
        <location evidence="1">Cell membrane</location>
        <topology evidence="1">Multi-pass membrane protein</topology>
    </subcellularLocation>
</comment>
<evidence type="ECO:0000313" key="9">
    <source>
        <dbReference type="EMBL" id="KKR78341.1"/>
    </source>
</evidence>
<dbReference type="GO" id="GO:0005886">
    <property type="term" value="C:plasma membrane"/>
    <property type="evidence" value="ECO:0007669"/>
    <property type="project" value="UniProtKB-SubCell"/>
</dbReference>
<sequence length="349" mass="38771">MTNSTALKNREKLDIISSLATLLKSGIPILDAVDSLAEESRGNVKKILLSLKEDLNQGKTVTYSFSKYPKAFDPITTNLLKAAEEAGTLDESLNDLVLNIKKDIDLEDKVKAALLYPLLVFTVFTAVLLLILTFVIPRIATVFLRLKVTLPLPTKILIFISKALLAYKLQFLLGFIVFLLFFTLLFKLKKNFLYKILTSLPVINKIAISLDLARFTRTMYLLLSAGIPITEALEFTKDIVYKKEILQIINKAKASLTAGKKFSTDFKTNNKIIPSLMLKVIESAEKSGTMEKGMKDLSEQFETKVGENLKTATTLIEPVMLVLVGILIGGMMLSIIAPIYSLISQIGTR</sequence>
<comment type="similarity">
    <text evidence="2">Belongs to the GSP F family.</text>
</comment>
<dbReference type="Pfam" id="PF00482">
    <property type="entry name" value="T2SSF"/>
    <property type="match status" value="2"/>
</dbReference>
<feature type="domain" description="Type II secretion system protein GspF" evidence="8">
    <location>
        <begin position="16"/>
        <end position="137"/>
    </location>
</feature>
<evidence type="ECO:0000256" key="6">
    <source>
        <dbReference type="ARBA" id="ARBA00023136"/>
    </source>
</evidence>
<dbReference type="AlphaFoldDB" id="A0A0G0TU32"/>
<keyword evidence="4 7" id="KW-0812">Transmembrane</keyword>
<feature type="transmembrane region" description="Helical" evidence="7">
    <location>
        <begin position="319"/>
        <end position="343"/>
    </location>
</feature>
<evidence type="ECO:0000256" key="5">
    <source>
        <dbReference type="ARBA" id="ARBA00022989"/>
    </source>
</evidence>
<evidence type="ECO:0000256" key="1">
    <source>
        <dbReference type="ARBA" id="ARBA00004651"/>
    </source>
</evidence>
<comment type="caution">
    <text evidence="9">The sequence shown here is derived from an EMBL/GenBank/DDBJ whole genome shotgun (WGS) entry which is preliminary data.</text>
</comment>
<name>A0A0G0TU32_9BACT</name>
<evidence type="ECO:0000256" key="4">
    <source>
        <dbReference type="ARBA" id="ARBA00022692"/>
    </source>
</evidence>
<reference evidence="9 10" key="1">
    <citation type="journal article" date="2015" name="Nature">
        <title>rRNA introns, odd ribosomes, and small enigmatic genomes across a large radiation of phyla.</title>
        <authorList>
            <person name="Brown C.T."/>
            <person name="Hug L.A."/>
            <person name="Thomas B.C."/>
            <person name="Sharon I."/>
            <person name="Castelle C.J."/>
            <person name="Singh A."/>
            <person name="Wilkins M.J."/>
            <person name="Williams K.H."/>
            <person name="Banfield J.F."/>
        </authorList>
    </citation>
    <scope>NUCLEOTIDE SEQUENCE [LARGE SCALE GENOMIC DNA]</scope>
</reference>
<dbReference type="InterPro" id="IPR018076">
    <property type="entry name" value="T2SS_GspF_dom"/>
</dbReference>
<dbReference type="InterPro" id="IPR042094">
    <property type="entry name" value="T2SS_GspF_sf"/>
</dbReference>
<keyword evidence="6 7" id="KW-0472">Membrane</keyword>
<feature type="transmembrane region" description="Helical" evidence="7">
    <location>
        <begin position="114"/>
        <end position="136"/>
    </location>
</feature>
<gene>
    <name evidence="9" type="ORF">UU23_C0001G0105</name>
</gene>
<feature type="transmembrane region" description="Helical" evidence="7">
    <location>
        <begin position="156"/>
        <end position="186"/>
    </location>
</feature>
<evidence type="ECO:0000256" key="7">
    <source>
        <dbReference type="SAM" id="Phobius"/>
    </source>
</evidence>
<dbReference type="PANTHER" id="PTHR30012">
    <property type="entry name" value="GENERAL SECRETION PATHWAY PROTEIN"/>
    <property type="match status" value="1"/>
</dbReference>
<dbReference type="STRING" id="1618408.UU23_C0001G0105"/>
<accession>A0A0G0TU32</accession>
<proteinExistence type="inferred from homology"/>
<evidence type="ECO:0000256" key="2">
    <source>
        <dbReference type="ARBA" id="ARBA00005745"/>
    </source>
</evidence>
<dbReference type="Gene3D" id="1.20.81.30">
    <property type="entry name" value="Type II secretion system (T2SS), domain F"/>
    <property type="match status" value="2"/>
</dbReference>
<keyword evidence="5 7" id="KW-1133">Transmembrane helix</keyword>
<dbReference type="PANTHER" id="PTHR30012:SF0">
    <property type="entry name" value="TYPE II SECRETION SYSTEM PROTEIN F-RELATED"/>
    <property type="match status" value="1"/>
</dbReference>
<evidence type="ECO:0000313" key="10">
    <source>
        <dbReference type="Proteomes" id="UP000034292"/>
    </source>
</evidence>
<protein>
    <recommendedName>
        <fullName evidence="8">Type II secretion system protein GspF domain-containing protein</fullName>
    </recommendedName>
</protein>
<keyword evidence="3" id="KW-1003">Cell membrane</keyword>
<feature type="domain" description="Type II secretion system protein GspF" evidence="8">
    <location>
        <begin position="215"/>
        <end position="338"/>
    </location>
</feature>
<dbReference type="Proteomes" id="UP000034292">
    <property type="component" value="Unassembled WGS sequence"/>
</dbReference>
<evidence type="ECO:0000256" key="3">
    <source>
        <dbReference type="ARBA" id="ARBA00022475"/>
    </source>
</evidence>
<evidence type="ECO:0000259" key="8">
    <source>
        <dbReference type="Pfam" id="PF00482"/>
    </source>
</evidence>
<dbReference type="InterPro" id="IPR003004">
    <property type="entry name" value="GspF/PilC"/>
</dbReference>
<dbReference type="PRINTS" id="PR00812">
    <property type="entry name" value="BCTERIALGSPF"/>
</dbReference>